<gene>
    <name evidence="2" type="ORF">CYMTET_54494</name>
</gene>
<feature type="region of interest" description="Disordered" evidence="1">
    <location>
        <begin position="529"/>
        <end position="569"/>
    </location>
</feature>
<name>A0AAE0BG62_9CHLO</name>
<keyword evidence="3" id="KW-1185">Reference proteome</keyword>
<protein>
    <submittedName>
        <fullName evidence="2">Uncharacterized protein</fullName>
    </submittedName>
</protein>
<accession>A0AAE0BG62</accession>
<proteinExistence type="predicted"/>
<sequence>MLGHQELTHFTLSEKNPTSKAKNKLSLSKRFASKGECATPRAETLRSNDPVRQLLSNLKPPNLKTPPSTALNYLDGTILGSPEHDAQAVSNKASGKKTPVRMTRASQKQLALEMTSPAPPVGEDGPPYGQCLDVEATPTSSLTPWQIPMMDMTSNGDLPLLRLQEEPGMLLVRLMPGTFAAQLKTFNGPHSNGWGNNFSHVIRLQNVLPQLEDYWETVQDKHRFLRKLGKDSTDPFQATNVLPQLEDYWETVQDKHRFLRKAEPSSKSSEPPDGEALHEVNAPAATNEPPPAPAVEAFSGHLLVEDHPTAKQLLKAILEMEDPKGGDGKMLLVQVEATRLLDPTVFRNVQRLFEENPVVHLLNGKEAGKSRSFAQWRTWVAKRQMENGQHTINFNKDDPAGHAIFMVGKGFTLSTMGCVDYDAGPATKVRVIIPNTFPILNTEKFRDFLAHQRKQSRYQSHYLPSTEELRSFDAHFVTQPPGAYFICLQALYHLEVATGVAVSEGVLQHIHASGAQMAAVSEVVPVSDTPMTEERPGQDSSADPNPSRKRVAPAETGESKGKKRKMGDDSSEVIATIKAQVLTIVNKPLLADTTHKDLKVTTIKQLLNWTQMMTPLIEEHGVGPLNRFKDSEAIKEEGADVHKKVRTLLGSISDRLRFTFRVMNLVETKADLNSRGHITKDSFLEETWSRQKDFVFGIDLSPAGKSEDACSNLVKTQNALKRLGTWADVGTALS</sequence>
<evidence type="ECO:0000256" key="1">
    <source>
        <dbReference type="SAM" id="MobiDB-lite"/>
    </source>
</evidence>
<dbReference type="AlphaFoldDB" id="A0AAE0BG62"/>
<comment type="caution">
    <text evidence="2">The sequence shown here is derived from an EMBL/GenBank/DDBJ whole genome shotgun (WGS) entry which is preliminary data.</text>
</comment>
<dbReference type="EMBL" id="LGRX02035326">
    <property type="protein sequence ID" value="KAK3235293.1"/>
    <property type="molecule type" value="Genomic_DNA"/>
</dbReference>
<evidence type="ECO:0000313" key="3">
    <source>
        <dbReference type="Proteomes" id="UP001190700"/>
    </source>
</evidence>
<reference evidence="2 3" key="1">
    <citation type="journal article" date="2015" name="Genome Biol. Evol.">
        <title>Comparative Genomics of a Bacterivorous Green Alga Reveals Evolutionary Causalities and Consequences of Phago-Mixotrophic Mode of Nutrition.</title>
        <authorList>
            <person name="Burns J.A."/>
            <person name="Paasch A."/>
            <person name="Narechania A."/>
            <person name="Kim E."/>
        </authorList>
    </citation>
    <scope>NUCLEOTIDE SEQUENCE [LARGE SCALE GENOMIC DNA]</scope>
    <source>
        <strain evidence="2 3">PLY_AMNH</strain>
    </source>
</reference>
<feature type="region of interest" description="Disordered" evidence="1">
    <location>
        <begin position="1"/>
        <end position="23"/>
    </location>
</feature>
<dbReference type="Proteomes" id="UP001190700">
    <property type="component" value="Unassembled WGS sequence"/>
</dbReference>
<evidence type="ECO:0000313" key="2">
    <source>
        <dbReference type="EMBL" id="KAK3235293.1"/>
    </source>
</evidence>
<organism evidence="2 3">
    <name type="scientific">Cymbomonas tetramitiformis</name>
    <dbReference type="NCBI Taxonomy" id="36881"/>
    <lineage>
        <taxon>Eukaryota</taxon>
        <taxon>Viridiplantae</taxon>
        <taxon>Chlorophyta</taxon>
        <taxon>Pyramimonadophyceae</taxon>
        <taxon>Pyramimonadales</taxon>
        <taxon>Pyramimonadaceae</taxon>
        <taxon>Cymbomonas</taxon>
    </lineage>
</organism>
<feature type="compositionally biased region" description="Polar residues" evidence="1">
    <location>
        <begin position="8"/>
        <end position="20"/>
    </location>
</feature>